<feature type="chain" id="PRO_5009235501" description="Phospholipase B-like" evidence="7">
    <location>
        <begin position="27"/>
        <end position="661"/>
    </location>
</feature>
<evidence type="ECO:0000256" key="4">
    <source>
        <dbReference type="ARBA" id="ARBA00022963"/>
    </source>
</evidence>
<dbReference type="InterPro" id="IPR007000">
    <property type="entry name" value="PLipase_B-like"/>
</dbReference>
<evidence type="ECO:0000256" key="6">
    <source>
        <dbReference type="ARBA" id="ARBA00023180"/>
    </source>
</evidence>
<dbReference type="AlphaFoldDB" id="A0A1G4IHD3"/>
<evidence type="ECO:0000256" key="3">
    <source>
        <dbReference type="ARBA" id="ARBA00022801"/>
    </source>
</evidence>
<feature type="signal peptide" evidence="7">
    <location>
        <begin position="1"/>
        <end position="26"/>
    </location>
</feature>
<dbReference type="GeneID" id="92377370"/>
<dbReference type="Gene3D" id="3.60.60.30">
    <property type="match status" value="1"/>
</dbReference>
<dbReference type="EC" id="3.1.1.-" evidence="7"/>
<dbReference type="RefSeq" id="XP_067082436.1">
    <property type="nucleotide sequence ID" value="XM_067226335.1"/>
</dbReference>
<keyword evidence="4 7" id="KW-0442">Lipid degradation</keyword>
<keyword evidence="8" id="KW-0472">Membrane</keyword>
<dbReference type="EMBL" id="CZPT02001745">
    <property type="protein sequence ID" value="SCU71848.1"/>
    <property type="molecule type" value="Genomic_DNA"/>
</dbReference>
<dbReference type="PANTHER" id="PTHR12370">
    <property type="entry name" value="PHOSPHOLIPASE B-RELATED"/>
    <property type="match status" value="1"/>
</dbReference>
<accession>A0A1G4IHD3</accession>
<evidence type="ECO:0000313" key="9">
    <source>
        <dbReference type="EMBL" id="SCU71848.1"/>
    </source>
</evidence>
<keyword evidence="8" id="KW-1133">Transmembrane helix</keyword>
<comment type="caution">
    <text evidence="9">The sequence shown here is derived from an EMBL/GenBank/DDBJ whole genome shotgun (WGS) entry which is preliminary data.</text>
</comment>
<proteinExistence type="inferred from homology"/>
<organism evidence="9 10">
    <name type="scientific">Trypanosoma equiperdum</name>
    <dbReference type="NCBI Taxonomy" id="5694"/>
    <lineage>
        <taxon>Eukaryota</taxon>
        <taxon>Discoba</taxon>
        <taxon>Euglenozoa</taxon>
        <taxon>Kinetoplastea</taxon>
        <taxon>Metakinetoplastina</taxon>
        <taxon>Trypanosomatida</taxon>
        <taxon>Trypanosomatidae</taxon>
        <taxon>Trypanosoma</taxon>
    </lineage>
</organism>
<evidence type="ECO:0000256" key="7">
    <source>
        <dbReference type="RuleBase" id="RU364138"/>
    </source>
</evidence>
<gene>
    <name evidence="9" type="ORF">TEOVI_000343000</name>
</gene>
<keyword evidence="2 7" id="KW-0732">Signal</keyword>
<sequence>MMCTATVMRTPSAVLCLLLAATLTLSTPVAVRGEVLKDATPTVVTVWYNATSGGFYATDGLASGKYAAIVNVSNTFNKTGWDVVTAVANDGFMHLPGEAEPSAERVLLAYKAVGFGEGYATYESMKASINNTFEGPEGLSALLSDAPQAQHWIEEHVRYMDAAKFESSAFYTQLRNMLALIDGMVAGYNARAPADERLDRMKLLMYNMQAEIGDIVRATSPAEVLDDMRQMMPRWFVDTHCSAFVKVVKDDIYFGHATWSSFNTMLRQYKTYAFGGRFVTMSSYPGLAHSVDDWYMTHKRLAVMETTNVIHNATLLRNHVGSSSVATFLRAMIANFIAVDAPSWVSNFSRESSGAYNNQWMVLNMGAVESEAMFKNMAPNTFWVLEQLPGTAPPLGITSKDMTSVLNTTGYWASYNRPYFPNVYNLSGTLKMQEEYGDFYSYKNYSRARIFERDQGSVVDIESMKRLMRYNNYTKDPFSLIPNCTGAVGMDDDGNVTNVCKPPYSAMLSIAARGDLNPPGNATEYGPLVRSVGHVNSGAIDAKIATWTGMVKNPESYTAHVVCGPTTDNQPPFQWVDGMFDPMPPTYGLLKLYNFSFVAMETPFFKSDVVDVVWWIISGIGIGATILLLSIVLYYNTECSVGVDEDELLPEEAEGLIDPQN</sequence>
<evidence type="ECO:0000256" key="8">
    <source>
        <dbReference type="SAM" id="Phobius"/>
    </source>
</evidence>
<dbReference type="PANTHER" id="PTHR12370:SF3">
    <property type="entry name" value="PHOSPHOLIPASE B-LIKE 2-RELATED"/>
    <property type="match status" value="1"/>
</dbReference>
<feature type="transmembrane region" description="Helical" evidence="8">
    <location>
        <begin position="612"/>
        <end position="635"/>
    </location>
</feature>
<keyword evidence="5 7" id="KW-0443">Lipid metabolism</keyword>
<protein>
    <recommendedName>
        <fullName evidence="7">Phospholipase B-like</fullName>
        <ecNumber evidence="7">3.1.1.-</ecNumber>
    </recommendedName>
</protein>
<dbReference type="GO" id="GO:0004620">
    <property type="term" value="F:phospholipase activity"/>
    <property type="evidence" value="ECO:0007669"/>
    <property type="project" value="InterPro"/>
</dbReference>
<dbReference type="Pfam" id="PF04916">
    <property type="entry name" value="Phospholip_B"/>
    <property type="match status" value="1"/>
</dbReference>
<dbReference type="Proteomes" id="UP000195570">
    <property type="component" value="Unassembled WGS sequence"/>
</dbReference>
<comment type="similarity">
    <text evidence="1 7">Belongs to the phospholipase B-like family.</text>
</comment>
<evidence type="ECO:0000313" key="10">
    <source>
        <dbReference type="Proteomes" id="UP000195570"/>
    </source>
</evidence>
<dbReference type="GO" id="GO:0005576">
    <property type="term" value="C:extracellular region"/>
    <property type="evidence" value="ECO:0007669"/>
    <property type="project" value="TreeGrafter"/>
</dbReference>
<keyword evidence="8" id="KW-0812">Transmembrane</keyword>
<name>A0A1G4IHD3_TRYEQ</name>
<evidence type="ECO:0000256" key="1">
    <source>
        <dbReference type="ARBA" id="ARBA00007835"/>
    </source>
</evidence>
<keyword evidence="6" id="KW-0325">Glycoprotein</keyword>
<keyword evidence="3 7" id="KW-0378">Hydrolase</keyword>
<reference evidence="9" key="1">
    <citation type="submission" date="2016-09" db="EMBL/GenBank/DDBJ databases">
        <authorList>
            <person name="Hebert L."/>
            <person name="Moumen B."/>
        </authorList>
    </citation>
    <scope>NUCLEOTIDE SEQUENCE [LARGE SCALE GENOMIC DNA]</scope>
    <source>
        <strain evidence="9">OVI</strain>
    </source>
</reference>
<dbReference type="GO" id="GO:0009395">
    <property type="term" value="P:phospholipid catabolic process"/>
    <property type="evidence" value="ECO:0007669"/>
    <property type="project" value="TreeGrafter"/>
</dbReference>
<comment type="function">
    <text evidence="7">Putative phospholipase.</text>
</comment>
<evidence type="ECO:0000256" key="2">
    <source>
        <dbReference type="ARBA" id="ARBA00022729"/>
    </source>
</evidence>
<dbReference type="VEuPathDB" id="TriTrypDB:TEOVI_000343000"/>
<keyword evidence="10" id="KW-1185">Reference proteome</keyword>
<evidence type="ECO:0000256" key="5">
    <source>
        <dbReference type="ARBA" id="ARBA00023098"/>
    </source>
</evidence>